<keyword evidence="1" id="KW-0812">Transmembrane</keyword>
<keyword evidence="1" id="KW-0472">Membrane</keyword>
<comment type="caution">
    <text evidence="2">The sequence shown here is derived from an EMBL/GenBank/DDBJ whole genome shotgun (WGS) entry which is preliminary data.</text>
</comment>
<feature type="transmembrane region" description="Helical" evidence="1">
    <location>
        <begin position="7"/>
        <end position="28"/>
    </location>
</feature>
<organism evidence="2 3">
    <name type="scientific">Heliophilum fasciatum</name>
    <dbReference type="NCBI Taxonomy" id="35700"/>
    <lineage>
        <taxon>Bacteria</taxon>
        <taxon>Bacillati</taxon>
        <taxon>Bacillota</taxon>
        <taxon>Clostridia</taxon>
        <taxon>Eubacteriales</taxon>
        <taxon>Heliobacteriaceae</taxon>
        <taxon>Heliophilum</taxon>
    </lineage>
</organism>
<keyword evidence="3" id="KW-1185">Reference proteome</keyword>
<gene>
    <name evidence="2" type="ORF">EDD73_103140</name>
</gene>
<dbReference type="AlphaFoldDB" id="A0A4V2SY38"/>
<keyword evidence="1" id="KW-1133">Transmembrane helix</keyword>
<protein>
    <submittedName>
        <fullName evidence="2">Uncharacterized protein</fullName>
    </submittedName>
</protein>
<accession>A0A4V2SY38</accession>
<dbReference type="EMBL" id="SLXT01000003">
    <property type="protein sequence ID" value="TCP68506.1"/>
    <property type="molecule type" value="Genomic_DNA"/>
</dbReference>
<reference evidence="2 3" key="1">
    <citation type="submission" date="2019-03" db="EMBL/GenBank/DDBJ databases">
        <title>Genomic Encyclopedia of Type Strains, Phase IV (KMG-IV): sequencing the most valuable type-strain genomes for metagenomic binning, comparative biology and taxonomic classification.</title>
        <authorList>
            <person name="Goeker M."/>
        </authorList>
    </citation>
    <scope>NUCLEOTIDE SEQUENCE [LARGE SCALE GENOMIC DNA]</scope>
    <source>
        <strain evidence="2 3">DSM 11170</strain>
    </source>
</reference>
<proteinExistence type="predicted"/>
<dbReference type="Proteomes" id="UP000294813">
    <property type="component" value="Unassembled WGS sequence"/>
</dbReference>
<evidence type="ECO:0000256" key="1">
    <source>
        <dbReference type="SAM" id="Phobius"/>
    </source>
</evidence>
<sequence length="31" mass="3763">MEMYSPTFNFAHVLAIMFLLVHLPYWFVTKD</sequence>
<name>A0A4V2SY38_9FIRM</name>
<evidence type="ECO:0000313" key="3">
    <source>
        <dbReference type="Proteomes" id="UP000294813"/>
    </source>
</evidence>
<evidence type="ECO:0000313" key="2">
    <source>
        <dbReference type="EMBL" id="TCP68506.1"/>
    </source>
</evidence>